<dbReference type="AlphaFoldDB" id="A0A1X0NV68"/>
<evidence type="ECO:0000313" key="3">
    <source>
        <dbReference type="EMBL" id="ORC88575.1"/>
    </source>
</evidence>
<feature type="compositionally biased region" description="Polar residues" evidence="2">
    <location>
        <begin position="194"/>
        <end position="207"/>
    </location>
</feature>
<dbReference type="Proteomes" id="UP000192257">
    <property type="component" value="Unassembled WGS sequence"/>
</dbReference>
<feature type="region of interest" description="Disordered" evidence="2">
    <location>
        <begin position="249"/>
        <end position="281"/>
    </location>
</feature>
<dbReference type="VEuPathDB" id="TriTrypDB:TM35_000162130"/>
<keyword evidence="4" id="KW-1185">Reference proteome</keyword>
<evidence type="ECO:0000256" key="1">
    <source>
        <dbReference type="SAM" id="Coils"/>
    </source>
</evidence>
<feature type="coiled-coil region" evidence="1">
    <location>
        <begin position="101"/>
        <end position="156"/>
    </location>
</feature>
<organism evidence="3 4">
    <name type="scientific">Trypanosoma theileri</name>
    <dbReference type="NCBI Taxonomy" id="67003"/>
    <lineage>
        <taxon>Eukaryota</taxon>
        <taxon>Discoba</taxon>
        <taxon>Euglenozoa</taxon>
        <taxon>Kinetoplastea</taxon>
        <taxon>Metakinetoplastina</taxon>
        <taxon>Trypanosomatida</taxon>
        <taxon>Trypanosomatidae</taxon>
        <taxon>Trypanosoma</taxon>
    </lineage>
</organism>
<protein>
    <submittedName>
        <fullName evidence="3">Uncharacterized protein</fullName>
    </submittedName>
</protein>
<feature type="compositionally biased region" description="Basic residues" evidence="2">
    <location>
        <begin position="264"/>
        <end position="278"/>
    </location>
</feature>
<feature type="compositionally biased region" description="Basic and acidic residues" evidence="2">
    <location>
        <begin position="85"/>
        <end position="98"/>
    </location>
</feature>
<dbReference type="OrthoDB" id="252425at2759"/>
<feature type="region of interest" description="Disordered" evidence="2">
    <location>
        <begin position="179"/>
        <end position="215"/>
    </location>
</feature>
<proteinExistence type="predicted"/>
<feature type="region of interest" description="Disordered" evidence="2">
    <location>
        <begin position="1"/>
        <end position="24"/>
    </location>
</feature>
<feature type="compositionally biased region" description="Basic and acidic residues" evidence="2">
    <location>
        <begin position="254"/>
        <end position="263"/>
    </location>
</feature>
<keyword evidence="1" id="KW-0175">Coiled coil</keyword>
<sequence length="327" mass="36734">MILQQNGDAASSPPMREKTCSPTAAETCAVNSNIAARPNLSFKLRSRDPNRRVVKTKNQTVDISPSDMKENRNHSSWDTPSFEHNGGESKEEQENMQRDWARNLQKCLLEAEAELQKSRKAAEVREQEFLAASVELARLRELVSTQNQRIAELEWNLDQTKPLIVGKNSTTDTKINPTIIANVFSPPPPRTPPSGISANTSCSNGDNADSESNDMASLEGLSISEIKKVVHSAAETLRRVEAQYEKEKRRRRALEKENDELHHQLKLTHQKEGKKKHHGDSCHSCNNETHMHVMNFLQGALQQFLIDAAEVQERVKMPGSHCTNVQS</sequence>
<dbReference type="GeneID" id="39985865"/>
<accession>A0A1X0NV68</accession>
<dbReference type="EMBL" id="NBCO01000016">
    <property type="protein sequence ID" value="ORC88575.1"/>
    <property type="molecule type" value="Genomic_DNA"/>
</dbReference>
<reference evidence="3 4" key="1">
    <citation type="submission" date="2017-03" db="EMBL/GenBank/DDBJ databases">
        <title>An alternative strategy for trypanosome survival in the mammalian bloodstream revealed through genome and transcriptome analysis of the ubiquitous bovine parasite Trypanosoma (Megatrypanum) theileri.</title>
        <authorList>
            <person name="Kelly S."/>
            <person name="Ivens A."/>
            <person name="Mott A."/>
            <person name="O'Neill E."/>
            <person name="Emms D."/>
            <person name="Macleod O."/>
            <person name="Voorheis P."/>
            <person name="Matthews J."/>
            <person name="Matthews K."/>
            <person name="Carrington M."/>
        </authorList>
    </citation>
    <scope>NUCLEOTIDE SEQUENCE [LARGE SCALE GENOMIC DNA]</scope>
    <source>
        <strain evidence="3">Edinburgh</strain>
    </source>
</reference>
<feature type="region of interest" description="Disordered" evidence="2">
    <location>
        <begin position="48"/>
        <end position="98"/>
    </location>
</feature>
<gene>
    <name evidence="3" type="ORF">TM35_000162130</name>
</gene>
<evidence type="ECO:0000313" key="4">
    <source>
        <dbReference type="Proteomes" id="UP000192257"/>
    </source>
</evidence>
<dbReference type="RefSeq" id="XP_028882641.1">
    <property type="nucleotide sequence ID" value="XM_029026085.1"/>
</dbReference>
<name>A0A1X0NV68_9TRYP</name>
<comment type="caution">
    <text evidence="3">The sequence shown here is derived from an EMBL/GenBank/DDBJ whole genome shotgun (WGS) entry which is preliminary data.</text>
</comment>
<evidence type="ECO:0000256" key="2">
    <source>
        <dbReference type="SAM" id="MobiDB-lite"/>
    </source>
</evidence>